<dbReference type="EMBL" id="CP042392">
    <property type="protein sequence ID" value="QEA52669.1"/>
    <property type="molecule type" value="Genomic_DNA"/>
</dbReference>
<accession>A0A5B8TJQ1</accession>
<reference evidence="2 3" key="1">
    <citation type="submission" date="2019-06" db="EMBL/GenBank/DDBJ databases">
        <title>Genome analyses of bacteria isolated from kimchi.</title>
        <authorList>
            <person name="Lee S."/>
            <person name="Ahn S."/>
            <person name="Roh S."/>
        </authorList>
    </citation>
    <scope>NUCLEOTIDE SEQUENCE [LARGE SCALE GENOMIC DNA]</scope>
    <source>
        <strain evidence="2 3">CBA3616</strain>
    </source>
</reference>
<dbReference type="AlphaFoldDB" id="A0A5B8TJQ1"/>
<evidence type="ECO:0000259" key="1">
    <source>
        <dbReference type="Pfam" id="PF08759"/>
    </source>
</evidence>
<dbReference type="GO" id="GO:0016740">
    <property type="term" value="F:transferase activity"/>
    <property type="evidence" value="ECO:0007669"/>
    <property type="project" value="UniProtKB-KW"/>
</dbReference>
<dbReference type="Pfam" id="PF08759">
    <property type="entry name" value="GT-D"/>
    <property type="match status" value="1"/>
</dbReference>
<feature type="domain" description="Glycosyltransferase GT-D fold" evidence="1">
    <location>
        <begin position="65"/>
        <end position="290"/>
    </location>
</feature>
<protein>
    <submittedName>
        <fullName evidence="2">SP_1767 family glycosyltransferase</fullName>
    </submittedName>
</protein>
<dbReference type="NCBIfam" id="TIGR03728">
    <property type="entry name" value="glyco_access_1"/>
    <property type="match status" value="1"/>
</dbReference>
<evidence type="ECO:0000313" key="2">
    <source>
        <dbReference type="EMBL" id="QEA52669.1"/>
    </source>
</evidence>
<evidence type="ECO:0000313" key="3">
    <source>
        <dbReference type="Proteomes" id="UP000321772"/>
    </source>
</evidence>
<organism evidence="2 3">
    <name type="scientific">Loigolactobacillus coryniformis</name>
    <dbReference type="NCBI Taxonomy" id="1610"/>
    <lineage>
        <taxon>Bacteria</taxon>
        <taxon>Bacillati</taxon>
        <taxon>Bacillota</taxon>
        <taxon>Bacilli</taxon>
        <taxon>Lactobacillales</taxon>
        <taxon>Lactobacillaceae</taxon>
        <taxon>Loigolactobacillus</taxon>
    </lineage>
</organism>
<name>A0A5B8TJQ1_9LACO</name>
<sequence>MNLKKKLKNSYLYKSIYTNSTNNALLIAHPFITLKYRFMKSFLAIPKVVNIENSIHYIIDNHVSVSRFGDGEFRWIEGAPTTYFQDNSIELSNRLKEILVSNEKKHIVCIPNIFSSFNEVTKENGLAWEKLLIKHGKRWLNYFDIKKKYFDANLSRPYIDRKDKNNSSILFSEISKIWDKKDVFLVEGSQTRFGVGNNLLSNANSIHRIICPTKNAFGFYDKILKTSIEYGNSDTVFLVALGPTATVLCYDLCKFGIQAIDIGHLDIEYEWFLKQVTHKEAVYGKYVNEVQEGRIVEEVYDAEYDAEIVYVIE</sequence>
<dbReference type="RefSeq" id="WP_146988587.1">
    <property type="nucleotide sequence ID" value="NZ_CP042392.1"/>
</dbReference>
<dbReference type="InterPro" id="IPR014869">
    <property type="entry name" value="GT-D"/>
</dbReference>
<gene>
    <name evidence="2" type="ORF">FGL77_04670</name>
</gene>
<keyword evidence="2" id="KW-0808">Transferase</keyword>
<dbReference type="Proteomes" id="UP000321772">
    <property type="component" value="Chromosome"/>
</dbReference>
<proteinExistence type="predicted"/>